<accession>A0A7C1FIX4</accession>
<dbReference type="InterPro" id="IPR004360">
    <property type="entry name" value="Glyas_Fos-R_dOase_dom"/>
</dbReference>
<feature type="domain" description="VOC" evidence="1">
    <location>
        <begin position="4"/>
        <end position="116"/>
    </location>
</feature>
<evidence type="ECO:0000313" key="2">
    <source>
        <dbReference type="EMBL" id="HDX32956.1"/>
    </source>
</evidence>
<dbReference type="CDD" id="cd06587">
    <property type="entry name" value="VOC"/>
    <property type="match status" value="1"/>
</dbReference>
<gene>
    <name evidence="2" type="ORF">ENQ20_15920</name>
</gene>
<reference evidence="2" key="1">
    <citation type="journal article" date="2020" name="mSystems">
        <title>Genome- and Community-Level Interaction Insights into Carbon Utilization and Element Cycling Functions of Hydrothermarchaeota in Hydrothermal Sediment.</title>
        <authorList>
            <person name="Zhou Z."/>
            <person name="Liu Y."/>
            <person name="Xu W."/>
            <person name="Pan J."/>
            <person name="Luo Z.H."/>
            <person name="Li M."/>
        </authorList>
    </citation>
    <scope>NUCLEOTIDE SEQUENCE [LARGE SCALE GENOMIC DNA]</scope>
    <source>
        <strain evidence="2">SpSt-289</strain>
    </source>
</reference>
<comment type="caution">
    <text evidence="2">The sequence shown here is derived from an EMBL/GenBank/DDBJ whole genome shotgun (WGS) entry which is preliminary data.</text>
</comment>
<dbReference type="AlphaFoldDB" id="A0A7C1FIX4"/>
<sequence>MSTPFDQQVTFLYTSDLAVTARFYEEIIGLPLALDQGSCRIYQVSADGFLGFCEREGAMPSGVIITFVTQDVDGWHERLLARGVAFEKAPTFNPVYNIYHCFLRDPNGYLLEIQRFCDPAWPGKTGS</sequence>
<dbReference type="EMBL" id="DSMG01000165">
    <property type="protein sequence ID" value="HDX32956.1"/>
    <property type="molecule type" value="Genomic_DNA"/>
</dbReference>
<dbReference type="SUPFAM" id="SSF54593">
    <property type="entry name" value="Glyoxalase/Bleomycin resistance protein/Dihydroxybiphenyl dioxygenase"/>
    <property type="match status" value="1"/>
</dbReference>
<organism evidence="2">
    <name type="scientific">Caldilinea aerophila</name>
    <dbReference type="NCBI Taxonomy" id="133453"/>
    <lineage>
        <taxon>Bacteria</taxon>
        <taxon>Bacillati</taxon>
        <taxon>Chloroflexota</taxon>
        <taxon>Caldilineae</taxon>
        <taxon>Caldilineales</taxon>
        <taxon>Caldilineaceae</taxon>
        <taxon>Caldilinea</taxon>
    </lineage>
</organism>
<dbReference type="InterPro" id="IPR037523">
    <property type="entry name" value="VOC_core"/>
</dbReference>
<dbReference type="InterPro" id="IPR029068">
    <property type="entry name" value="Glyas_Bleomycin-R_OHBP_Dase"/>
</dbReference>
<evidence type="ECO:0000259" key="1">
    <source>
        <dbReference type="PROSITE" id="PS51819"/>
    </source>
</evidence>
<dbReference type="PROSITE" id="PS51819">
    <property type="entry name" value="VOC"/>
    <property type="match status" value="1"/>
</dbReference>
<dbReference type="Gene3D" id="3.10.180.10">
    <property type="entry name" value="2,3-Dihydroxybiphenyl 1,2-Dioxygenase, domain 1"/>
    <property type="match status" value="1"/>
</dbReference>
<protein>
    <submittedName>
        <fullName evidence="2">VOC family protein</fullName>
    </submittedName>
</protein>
<dbReference type="Pfam" id="PF00903">
    <property type="entry name" value="Glyoxalase"/>
    <property type="match status" value="1"/>
</dbReference>
<proteinExistence type="predicted"/>
<name>A0A7C1FIX4_9CHLR</name>